<comment type="caution">
    <text evidence="6">The sequence shown here is derived from an EMBL/GenBank/DDBJ whole genome shotgun (WGS) entry which is preliminary data.</text>
</comment>
<feature type="compositionally biased region" description="Pro residues" evidence="4">
    <location>
        <begin position="558"/>
        <end position="569"/>
    </location>
</feature>
<dbReference type="Pfam" id="PF00668">
    <property type="entry name" value="Condensation"/>
    <property type="match status" value="3"/>
</dbReference>
<dbReference type="EMBL" id="JALPTH010000014">
    <property type="protein sequence ID" value="MCK8678844.1"/>
    <property type="molecule type" value="Genomic_DNA"/>
</dbReference>
<dbReference type="InterPro" id="IPR001242">
    <property type="entry name" value="Condensation_dom"/>
</dbReference>
<feature type="domain" description="Carrier" evidence="5">
    <location>
        <begin position="1673"/>
        <end position="1748"/>
    </location>
</feature>
<feature type="compositionally biased region" description="Low complexity" evidence="4">
    <location>
        <begin position="1641"/>
        <end position="1655"/>
    </location>
</feature>
<gene>
    <name evidence="6" type="ORF">M1O15_15870</name>
</gene>
<keyword evidence="3" id="KW-0597">Phosphoprotein</keyword>
<evidence type="ECO:0000256" key="2">
    <source>
        <dbReference type="ARBA" id="ARBA00022450"/>
    </source>
</evidence>
<dbReference type="InterPro" id="IPR023213">
    <property type="entry name" value="CAT-like_dom_sf"/>
</dbReference>
<dbReference type="SMART" id="SM00823">
    <property type="entry name" value="PKS_PP"/>
    <property type="match status" value="3"/>
</dbReference>
<dbReference type="InterPro" id="IPR009081">
    <property type="entry name" value="PP-bd_ACP"/>
</dbReference>
<dbReference type="Pfam" id="PF00550">
    <property type="entry name" value="PP-binding"/>
    <property type="match status" value="3"/>
</dbReference>
<dbReference type="PROSITE" id="PS00012">
    <property type="entry name" value="PHOSPHOPANTETHEINE"/>
    <property type="match status" value="1"/>
</dbReference>
<feature type="region of interest" description="Disordered" evidence="4">
    <location>
        <begin position="551"/>
        <end position="570"/>
    </location>
</feature>
<protein>
    <submittedName>
        <fullName evidence="6">Condensation domain-containing protein</fullName>
    </submittedName>
</protein>
<keyword evidence="2" id="KW-0596">Phosphopantetheine</keyword>
<dbReference type="PANTHER" id="PTHR45527:SF1">
    <property type="entry name" value="FATTY ACID SYNTHASE"/>
    <property type="match status" value="1"/>
</dbReference>
<dbReference type="SUPFAM" id="SSF56801">
    <property type="entry name" value="Acetyl-CoA synthetase-like"/>
    <property type="match status" value="1"/>
</dbReference>
<dbReference type="Gene3D" id="3.30.300.30">
    <property type="match status" value="1"/>
</dbReference>
<organism evidence="6 7">
    <name type="scientific">Streptomyces lichenis</name>
    <dbReference type="NCBI Taxonomy" id="2306967"/>
    <lineage>
        <taxon>Bacteria</taxon>
        <taxon>Bacillati</taxon>
        <taxon>Actinomycetota</taxon>
        <taxon>Actinomycetes</taxon>
        <taxon>Kitasatosporales</taxon>
        <taxon>Streptomycetaceae</taxon>
        <taxon>Streptomyces</taxon>
    </lineage>
</organism>
<reference evidence="6 7" key="1">
    <citation type="submission" date="2022-04" db="EMBL/GenBank/DDBJ databases">
        <title>Streptomyces sp. nov. LCR6-01 isolated from Lichen of Dirinaria sp.</title>
        <authorList>
            <person name="Kanchanasin P."/>
            <person name="Tanasupawat S."/>
            <person name="Phongsopitanun W."/>
        </authorList>
    </citation>
    <scope>NUCLEOTIDE SEQUENCE [LARGE SCALE GENOMIC DNA]</scope>
    <source>
        <strain evidence="6 7">LCR6-01</strain>
    </source>
</reference>
<comment type="cofactor">
    <cofactor evidence="1">
        <name>pantetheine 4'-phosphate</name>
        <dbReference type="ChEBI" id="CHEBI:47942"/>
    </cofactor>
</comment>
<dbReference type="SUPFAM" id="SSF52777">
    <property type="entry name" value="CoA-dependent acyltransferases"/>
    <property type="match status" value="6"/>
</dbReference>
<dbReference type="Gene3D" id="1.10.1200.10">
    <property type="entry name" value="ACP-like"/>
    <property type="match status" value="2"/>
</dbReference>
<dbReference type="Gene3D" id="3.40.50.1820">
    <property type="entry name" value="alpha/beta hydrolase"/>
    <property type="match status" value="1"/>
</dbReference>
<evidence type="ECO:0000259" key="5">
    <source>
        <dbReference type="PROSITE" id="PS50075"/>
    </source>
</evidence>
<dbReference type="InterPro" id="IPR020806">
    <property type="entry name" value="PKS_PP-bd"/>
</dbReference>
<dbReference type="CDD" id="cd19540">
    <property type="entry name" value="LCL_NRPS-like"/>
    <property type="match status" value="2"/>
</dbReference>
<sequence>MAPTTPLSYAQRRLWFLGRLHGPSATYNAPLVLHLDGVPDRAALAAALTDVAERHEVLRTVLPAGPDAEPLRRVLPAGALPALDVVECADRAERERRVTELARRPIDLTTEPPFHTALFTDGRSAATLVLLIHHAATDGGSLRPLLADLAHAYRARLDGRAPAFEPLPVSYADYALWQQELLGDPDDAESLAAEQLGYWRKLLAGAPELLPLPTDRPRPAEPTGRGGTLTARLGAEEHRGLLALARAHRATLPMAARAALAATLTALGAGTDLVIGTPVAGRPEDELHDLVGFFVNSLPLRTDTSGDPTAAALLERVRDADLAALEHQDLPFDLLVERLAPERALGHHPFFQTMLTVDAGTPAGPIALGGGLTARLADADLAAAKFDLTWYCAQRPTEDGAPGGLDLTLGYARDLFDAETAGLLLTAYVRALGAFATAPERPIGSLELLTPAEAAALPRRAATRAAPAPDDGGRADVADPRREILCGLFAEVLGREEFAPDGNFFKSGGHSLLAGRLVNRIRGALGLDAAIRDLFLAPTPAALHHRLTTREPAAATPARPPLAPVPPAQRPERLPLSAAQRALWLQDRIDGPSATYHAPIVLRLDGIPDRDALTAALADTTARHPVLRTCYESVDGEPHQRIAPGFTPTLETVRTTPAGLDAELTARTRRPLPLAGEPPLRTTLFLPGDGTATLLLLIHHIAVDGWSLAPLLRDLGAAYTARLAGRAPDAGPLPVSYADYALWQRTLLADPTALLDHWRTALAGLPPRTALPLDRPRPAEPSGRGATVTATTGATTRRALTALAREHRATLFMVAHAALAAALCATGAGTDLAIGTPVAGRPDQALHDLVGCFVNSLALRTDLSGAPTAAELVERVRDADLAAFDHQDLPFATLVEQLGDPDGGRSLSEHPFFQTMLTVGGAPDPGPVRLGPLTATASSTDLAAAKFDLSFHCAPTADGLDLHLTYAEDLFDAGTARLLLTVYLRTLEAFATRPDTRLAALDLVTAEEAAELRRRHDALRAAAAPPAERPTAPPLTAPSPREEILCALFAQVLGRDRIGPQDNFFRSGGHSLLASRLVNRVRAVLGAETGVRDLFLAPTPAALHRRLTEAGTGAGGEAAARLPLRPVPGRPARAPLSYAQRRLWFTDQLAGPSAAYNIALVRRLDRPLDPALLAAALTDVADRHEVLRTVYGVADGEPYQEVRPGARPPLELAFPTDTAAAVDEAAAHVFDLTRELPFRASLLLPTDSTGQHTLVVLLHHIAADGHSTGRLLDDLGHAYAARAAGQAPQWEPLPVQYADYTLWQRARLDTDFDRPGHWETALAGLPPLTDLPTDHPRPPEPSGRGALLPFAVPAAVHRGLARIAREAGATLFMVVQAALAAVLTRQGAGTDLALGTAVAGREDEALDRLVGFFVNTLVLRTDTSGDPRFTELVARVREADLAAYAHQDTPFDLLVERLNPHRSAAHHPLAQIMLQVHRAAPAGPDRDGAHPLAGRTLPYGSATAKSDLTFALTEQLTEAGEGDGLAGVLEYATDLWTAEGARRLTAALTGALAAFAADPSARLSTLPAGPGHRGERPLIGGYRVDIGQVERVLAAHPRVTAAEVRAAGERLVAEVTGDVDEDGLRAWAADRLPEYAVPATVRTPAPAADAAPDEGAPGREPREAGAPGQGPAHDPGGPLPLLLAVFTEVLGGRPVGPDDNFFRSGGHSLLAVRLLNRVRAELGRELTLREVFRYPTPAALAAHLAASGAAPAASRPVLRRRRVPQG</sequence>
<dbReference type="PANTHER" id="PTHR45527">
    <property type="entry name" value="NONRIBOSOMAL PEPTIDE SYNTHETASE"/>
    <property type="match status" value="1"/>
</dbReference>
<proteinExistence type="predicted"/>
<dbReference type="Proteomes" id="UP001522868">
    <property type="component" value="Unassembled WGS sequence"/>
</dbReference>
<dbReference type="InterPro" id="IPR006162">
    <property type="entry name" value="Ppantetheine_attach_site"/>
</dbReference>
<feature type="region of interest" description="Disordered" evidence="4">
    <location>
        <begin position="1641"/>
        <end position="1678"/>
    </location>
</feature>
<feature type="region of interest" description="Disordered" evidence="4">
    <location>
        <begin position="769"/>
        <end position="789"/>
    </location>
</feature>
<dbReference type="SUPFAM" id="SSF47336">
    <property type="entry name" value="ACP-like"/>
    <property type="match status" value="3"/>
</dbReference>
<name>A0ABT0IBZ3_9ACTN</name>
<dbReference type="PROSITE" id="PS50075">
    <property type="entry name" value="CARRIER"/>
    <property type="match status" value="3"/>
</dbReference>
<dbReference type="Gene3D" id="3.30.559.10">
    <property type="entry name" value="Chloramphenicol acetyltransferase-like domain"/>
    <property type="match status" value="3"/>
</dbReference>
<dbReference type="Gene3D" id="3.30.559.30">
    <property type="entry name" value="Nonribosomal peptide synthetase, condensation domain"/>
    <property type="match status" value="3"/>
</dbReference>
<evidence type="ECO:0000313" key="7">
    <source>
        <dbReference type="Proteomes" id="UP001522868"/>
    </source>
</evidence>
<evidence type="ECO:0000256" key="1">
    <source>
        <dbReference type="ARBA" id="ARBA00001957"/>
    </source>
</evidence>
<dbReference type="RefSeq" id="WP_248634495.1">
    <property type="nucleotide sequence ID" value="NZ_JALPTH010000014.1"/>
</dbReference>
<evidence type="ECO:0000256" key="4">
    <source>
        <dbReference type="SAM" id="MobiDB-lite"/>
    </source>
</evidence>
<feature type="domain" description="Carrier" evidence="5">
    <location>
        <begin position="476"/>
        <end position="551"/>
    </location>
</feature>
<dbReference type="InterPro" id="IPR029058">
    <property type="entry name" value="AB_hydrolase_fold"/>
</dbReference>
<dbReference type="InterPro" id="IPR036736">
    <property type="entry name" value="ACP-like_sf"/>
</dbReference>
<feature type="domain" description="Carrier" evidence="5">
    <location>
        <begin position="1036"/>
        <end position="1111"/>
    </location>
</feature>
<dbReference type="InterPro" id="IPR045851">
    <property type="entry name" value="AMP-bd_C_sf"/>
</dbReference>
<evidence type="ECO:0000313" key="6">
    <source>
        <dbReference type="EMBL" id="MCK8678844.1"/>
    </source>
</evidence>
<accession>A0ABT0IBZ3</accession>
<evidence type="ECO:0000256" key="3">
    <source>
        <dbReference type="ARBA" id="ARBA00022553"/>
    </source>
</evidence>
<keyword evidence="7" id="KW-1185">Reference proteome</keyword>